<organism evidence="14 15">
    <name type="scientific">Rhipicephalus microplus</name>
    <name type="common">Cattle tick</name>
    <name type="synonym">Boophilus microplus</name>
    <dbReference type="NCBI Taxonomy" id="6941"/>
    <lineage>
        <taxon>Eukaryota</taxon>
        <taxon>Metazoa</taxon>
        <taxon>Ecdysozoa</taxon>
        <taxon>Arthropoda</taxon>
        <taxon>Chelicerata</taxon>
        <taxon>Arachnida</taxon>
        <taxon>Acari</taxon>
        <taxon>Parasitiformes</taxon>
        <taxon>Ixodida</taxon>
        <taxon>Ixodoidea</taxon>
        <taxon>Ixodidae</taxon>
        <taxon>Rhipicephalinae</taxon>
        <taxon>Rhipicephalus</taxon>
        <taxon>Boophilus</taxon>
    </lineage>
</organism>
<dbReference type="GO" id="GO:0006897">
    <property type="term" value="P:endocytosis"/>
    <property type="evidence" value="ECO:0007669"/>
    <property type="project" value="UniProtKB-KW"/>
</dbReference>
<keyword evidence="8 11" id="KW-1015">Disulfide bond</keyword>
<keyword evidence="10" id="KW-0325">Glycoprotein</keyword>
<feature type="disulfide bond" evidence="11">
    <location>
        <begin position="144"/>
        <end position="153"/>
    </location>
</feature>
<keyword evidence="4" id="KW-0812">Transmembrane</keyword>
<accession>A0A9J6F8K0</accession>
<protein>
    <recommendedName>
        <fullName evidence="13">EGF-like domain-containing protein</fullName>
    </recommendedName>
</protein>
<sequence>MCFVWTVLYLRLCAVIGLTFSVDGTLLDPSMPNACAYRKLEMVRVSKPSRRARTQMVKIRTANCTNSQSECFEYKPRTVHYEAYERTMHHRFTTAYGYCDGWTRLNGESGYLHRLPNRADATQCLNGGRSRRHSRHFGEPHCICPAGYQGPRCESDVDECLSENRCTHDCVNTFGSFRCSCHPGYRLASDGASCSRRFGDRCERLCPDDCPSGRCHRRFGYCECPPASHGRFCNLPCTPFTFGPSCARACKCDQANSLRCDPVSGECVCQDGFTGSKCNHPCPKGTWGAKCAHRCNCSSCDSVTGECKLPAADCERSGECSRVCPEGFFGEGCAHRCNCRPWEPCDHVTGACRCQPGKEGPSCEHRCNDGWYGPGMFAAVQLSRRDPLSPRERRNACVVPASKENSATKVYNAAGLRGSEKPPYNV</sequence>
<dbReference type="InterPro" id="IPR000152">
    <property type="entry name" value="EGF-type_Asp/Asn_hydroxyl_site"/>
</dbReference>
<feature type="domain" description="EGF-like" evidence="13">
    <location>
        <begin position="115"/>
        <end position="154"/>
    </location>
</feature>
<dbReference type="PROSITE" id="PS01186">
    <property type="entry name" value="EGF_2"/>
    <property type="match status" value="2"/>
</dbReference>
<dbReference type="InterPro" id="IPR018097">
    <property type="entry name" value="EGF_Ca-bd_CS"/>
</dbReference>
<dbReference type="VEuPathDB" id="VectorBase:LOC119161521"/>
<dbReference type="PRINTS" id="PR00011">
    <property type="entry name" value="EGFLAMININ"/>
</dbReference>
<gene>
    <name evidence="14" type="ORF">HPB51_021233</name>
</gene>
<dbReference type="PANTHER" id="PTHR24043:SF8">
    <property type="entry name" value="EGF-LIKE DOMAIN-CONTAINING PROTEIN"/>
    <property type="match status" value="1"/>
</dbReference>
<dbReference type="InterPro" id="IPR049883">
    <property type="entry name" value="NOTCH1_EGF-like"/>
</dbReference>
<feature type="disulfide bond" evidence="11">
    <location>
        <begin position="160"/>
        <end position="170"/>
    </location>
</feature>
<feature type="signal peptide" evidence="12">
    <location>
        <begin position="1"/>
        <end position="21"/>
    </location>
</feature>
<dbReference type="SUPFAM" id="SSF57196">
    <property type="entry name" value="EGF/Laminin"/>
    <property type="match status" value="2"/>
</dbReference>
<comment type="caution">
    <text evidence="11">Lacks conserved residue(s) required for the propagation of feature annotation.</text>
</comment>
<feature type="chain" id="PRO_5039892112" description="EGF-like domain-containing protein" evidence="12">
    <location>
        <begin position="22"/>
        <end position="426"/>
    </location>
</feature>
<dbReference type="PROSITE" id="PS50026">
    <property type="entry name" value="EGF_3"/>
    <property type="match status" value="2"/>
</dbReference>
<keyword evidence="2 11" id="KW-0245">EGF-like domain</keyword>
<dbReference type="SMART" id="SM00179">
    <property type="entry name" value="EGF_CA"/>
    <property type="match status" value="1"/>
</dbReference>
<reference evidence="14" key="2">
    <citation type="submission" date="2021-09" db="EMBL/GenBank/DDBJ databases">
        <authorList>
            <person name="Jia N."/>
            <person name="Wang J."/>
            <person name="Shi W."/>
            <person name="Du L."/>
            <person name="Sun Y."/>
            <person name="Zhan W."/>
            <person name="Jiang J."/>
            <person name="Wang Q."/>
            <person name="Zhang B."/>
            <person name="Ji P."/>
            <person name="Sakyi L.B."/>
            <person name="Cui X."/>
            <person name="Yuan T."/>
            <person name="Jiang B."/>
            <person name="Yang W."/>
            <person name="Lam T.T.-Y."/>
            <person name="Chang Q."/>
            <person name="Ding S."/>
            <person name="Wang X."/>
            <person name="Zhu J."/>
            <person name="Ruan X."/>
            <person name="Zhao L."/>
            <person name="Wei J."/>
            <person name="Que T."/>
            <person name="Du C."/>
            <person name="Cheng J."/>
            <person name="Dai P."/>
            <person name="Han X."/>
            <person name="Huang E."/>
            <person name="Gao Y."/>
            <person name="Liu J."/>
            <person name="Shao H."/>
            <person name="Ye R."/>
            <person name="Li L."/>
            <person name="Wei W."/>
            <person name="Wang X."/>
            <person name="Wang C."/>
            <person name="Huo Q."/>
            <person name="Li W."/>
            <person name="Guo W."/>
            <person name="Chen H."/>
            <person name="Chen S."/>
            <person name="Zhou L."/>
            <person name="Zhou L."/>
            <person name="Ni X."/>
            <person name="Tian J."/>
            <person name="Zhou Y."/>
            <person name="Sheng Y."/>
            <person name="Liu T."/>
            <person name="Pan Y."/>
            <person name="Xia L."/>
            <person name="Li J."/>
            <person name="Zhao F."/>
            <person name="Cao W."/>
        </authorList>
    </citation>
    <scope>NUCLEOTIDE SEQUENCE</scope>
    <source>
        <strain evidence="14">Rmic-2018</strain>
        <tissue evidence="14">Larvae</tissue>
    </source>
</reference>
<dbReference type="PROSITE" id="PS00022">
    <property type="entry name" value="EGF_1"/>
    <property type="match status" value="2"/>
</dbReference>
<dbReference type="InterPro" id="IPR002049">
    <property type="entry name" value="LE_dom"/>
</dbReference>
<evidence type="ECO:0000256" key="12">
    <source>
        <dbReference type="SAM" id="SignalP"/>
    </source>
</evidence>
<evidence type="ECO:0000256" key="10">
    <source>
        <dbReference type="ARBA" id="ARBA00023180"/>
    </source>
</evidence>
<reference evidence="14" key="1">
    <citation type="journal article" date="2020" name="Cell">
        <title>Large-Scale Comparative Analyses of Tick Genomes Elucidate Their Genetic Diversity and Vector Capacities.</title>
        <authorList>
            <consortium name="Tick Genome and Microbiome Consortium (TIGMIC)"/>
            <person name="Jia N."/>
            <person name="Wang J."/>
            <person name="Shi W."/>
            <person name="Du L."/>
            <person name="Sun Y."/>
            <person name="Zhan W."/>
            <person name="Jiang J.F."/>
            <person name="Wang Q."/>
            <person name="Zhang B."/>
            <person name="Ji P."/>
            <person name="Bell-Sakyi L."/>
            <person name="Cui X.M."/>
            <person name="Yuan T.T."/>
            <person name="Jiang B.G."/>
            <person name="Yang W.F."/>
            <person name="Lam T.T."/>
            <person name="Chang Q.C."/>
            <person name="Ding S.J."/>
            <person name="Wang X.J."/>
            <person name="Zhu J.G."/>
            <person name="Ruan X.D."/>
            <person name="Zhao L."/>
            <person name="Wei J.T."/>
            <person name="Ye R.Z."/>
            <person name="Que T.C."/>
            <person name="Du C.H."/>
            <person name="Zhou Y.H."/>
            <person name="Cheng J.X."/>
            <person name="Dai P.F."/>
            <person name="Guo W.B."/>
            <person name="Han X.H."/>
            <person name="Huang E.J."/>
            <person name="Li L.F."/>
            <person name="Wei W."/>
            <person name="Gao Y.C."/>
            <person name="Liu J.Z."/>
            <person name="Shao H.Z."/>
            <person name="Wang X."/>
            <person name="Wang C.C."/>
            <person name="Yang T.C."/>
            <person name="Huo Q.B."/>
            <person name="Li W."/>
            <person name="Chen H.Y."/>
            <person name="Chen S.E."/>
            <person name="Zhou L.G."/>
            <person name="Ni X.B."/>
            <person name="Tian J.H."/>
            <person name="Sheng Y."/>
            <person name="Liu T."/>
            <person name="Pan Y.S."/>
            <person name="Xia L.Y."/>
            <person name="Li J."/>
            <person name="Zhao F."/>
            <person name="Cao W.C."/>
        </authorList>
    </citation>
    <scope>NUCLEOTIDE SEQUENCE</scope>
    <source>
        <strain evidence="14">Rmic-2018</strain>
    </source>
</reference>
<dbReference type="GO" id="GO:0016020">
    <property type="term" value="C:membrane"/>
    <property type="evidence" value="ECO:0007669"/>
    <property type="project" value="UniProtKB-SubCell"/>
</dbReference>
<dbReference type="SMART" id="SM00181">
    <property type="entry name" value="EGF"/>
    <property type="match status" value="6"/>
</dbReference>
<evidence type="ECO:0000256" key="6">
    <source>
        <dbReference type="ARBA" id="ARBA00022989"/>
    </source>
</evidence>
<dbReference type="GO" id="GO:0005509">
    <property type="term" value="F:calcium ion binding"/>
    <property type="evidence" value="ECO:0007669"/>
    <property type="project" value="InterPro"/>
</dbReference>
<dbReference type="CDD" id="cd00055">
    <property type="entry name" value="EGF_Lam"/>
    <property type="match status" value="1"/>
</dbReference>
<keyword evidence="5" id="KW-0677">Repeat</keyword>
<keyword evidence="9" id="KW-0675">Receptor</keyword>
<evidence type="ECO:0000256" key="9">
    <source>
        <dbReference type="ARBA" id="ARBA00023170"/>
    </source>
</evidence>
<evidence type="ECO:0000256" key="8">
    <source>
        <dbReference type="ARBA" id="ARBA00023157"/>
    </source>
</evidence>
<evidence type="ECO:0000256" key="2">
    <source>
        <dbReference type="ARBA" id="ARBA00022536"/>
    </source>
</evidence>
<evidence type="ECO:0000256" key="1">
    <source>
        <dbReference type="ARBA" id="ARBA00004479"/>
    </source>
</evidence>
<evidence type="ECO:0000313" key="15">
    <source>
        <dbReference type="Proteomes" id="UP000821866"/>
    </source>
</evidence>
<evidence type="ECO:0000256" key="7">
    <source>
        <dbReference type="ARBA" id="ARBA00023136"/>
    </source>
</evidence>
<dbReference type="Proteomes" id="UP000821866">
    <property type="component" value="Chromosome 1"/>
</dbReference>
<evidence type="ECO:0000259" key="13">
    <source>
        <dbReference type="PROSITE" id="PS50026"/>
    </source>
</evidence>
<evidence type="ECO:0000313" key="14">
    <source>
        <dbReference type="EMBL" id="KAH8042149.1"/>
    </source>
</evidence>
<dbReference type="Pfam" id="PF07645">
    <property type="entry name" value="EGF_CA"/>
    <property type="match status" value="1"/>
</dbReference>
<dbReference type="PROSITE" id="PS01187">
    <property type="entry name" value="EGF_CA"/>
    <property type="match status" value="1"/>
</dbReference>
<proteinExistence type="predicted"/>
<dbReference type="InterPro" id="IPR000742">
    <property type="entry name" value="EGF"/>
</dbReference>
<evidence type="ECO:0000256" key="3">
    <source>
        <dbReference type="ARBA" id="ARBA00022583"/>
    </source>
</evidence>
<keyword evidence="3" id="KW-0254">Endocytosis</keyword>
<keyword evidence="12" id="KW-0732">Signal</keyword>
<evidence type="ECO:0000256" key="4">
    <source>
        <dbReference type="ARBA" id="ARBA00022692"/>
    </source>
</evidence>
<dbReference type="PANTHER" id="PTHR24043">
    <property type="entry name" value="SCAVENGER RECEPTOR CLASS F"/>
    <property type="match status" value="1"/>
</dbReference>
<evidence type="ECO:0000256" key="5">
    <source>
        <dbReference type="ARBA" id="ARBA00022737"/>
    </source>
</evidence>
<dbReference type="Pfam" id="PF00053">
    <property type="entry name" value="EGF_laminin"/>
    <property type="match status" value="2"/>
</dbReference>
<comment type="caution">
    <text evidence="14">The sequence shown here is derived from an EMBL/GenBank/DDBJ whole genome shotgun (WGS) entry which is preliminary data.</text>
</comment>
<dbReference type="EMBL" id="JABSTU010000001">
    <property type="protein sequence ID" value="KAH8042149.1"/>
    <property type="molecule type" value="Genomic_DNA"/>
</dbReference>
<dbReference type="AlphaFoldDB" id="A0A9J6F8K0"/>
<dbReference type="InterPro" id="IPR042635">
    <property type="entry name" value="MEGF10/SREC1/2-like"/>
</dbReference>
<feature type="domain" description="EGF-like" evidence="13">
    <location>
        <begin position="156"/>
        <end position="195"/>
    </location>
</feature>
<keyword evidence="15" id="KW-1185">Reference proteome</keyword>
<dbReference type="GO" id="GO:0005044">
    <property type="term" value="F:scavenger receptor activity"/>
    <property type="evidence" value="ECO:0007669"/>
    <property type="project" value="InterPro"/>
</dbReference>
<dbReference type="Gene3D" id="2.10.25.10">
    <property type="entry name" value="Laminin"/>
    <property type="match status" value="2"/>
</dbReference>
<keyword evidence="6" id="KW-1133">Transmembrane helix</keyword>
<dbReference type="Gene3D" id="2.170.300.10">
    <property type="entry name" value="Tie2 ligand-binding domain superfamily"/>
    <property type="match status" value="2"/>
</dbReference>
<dbReference type="FunFam" id="2.10.25.10:FF:000009">
    <property type="entry name" value="Low-density lipoprotein receptor isoform 1"/>
    <property type="match status" value="1"/>
</dbReference>
<evidence type="ECO:0000256" key="11">
    <source>
        <dbReference type="PROSITE-ProRule" id="PRU00076"/>
    </source>
</evidence>
<dbReference type="PROSITE" id="PS00010">
    <property type="entry name" value="ASX_HYDROXYL"/>
    <property type="match status" value="1"/>
</dbReference>
<keyword evidence="7" id="KW-0472">Membrane</keyword>
<dbReference type="InterPro" id="IPR001881">
    <property type="entry name" value="EGF-like_Ca-bd_dom"/>
</dbReference>
<comment type="subcellular location">
    <subcellularLocation>
        <location evidence="1">Membrane</location>
        <topology evidence="1">Single-pass type I membrane protein</topology>
    </subcellularLocation>
</comment>
<dbReference type="SMART" id="SM00180">
    <property type="entry name" value="EGF_Lam"/>
    <property type="match status" value="2"/>
</dbReference>
<name>A0A9J6F8K0_RHIMP</name>
<dbReference type="CDD" id="cd00054">
    <property type="entry name" value="EGF_CA"/>
    <property type="match status" value="1"/>
</dbReference>